<dbReference type="GO" id="GO:0000055">
    <property type="term" value="P:ribosomal large subunit export from nucleus"/>
    <property type="evidence" value="ECO:0007669"/>
    <property type="project" value="TreeGrafter"/>
</dbReference>
<dbReference type="Proteomes" id="UP000324800">
    <property type="component" value="Unassembled WGS sequence"/>
</dbReference>
<dbReference type="InterPro" id="IPR011704">
    <property type="entry name" value="ATPase_dyneun-rel_AAA"/>
</dbReference>
<protein>
    <recommendedName>
        <fullName evidence="3">ATPase dynein-related AAA domain-containing protein</fullName>
    </recommendedName>
</protein>
<dbReference type="AlphaFoldDB" id="A0A5J4U754"/>
<keyword evidence="2" id="KW-0067">ATP-binding</keyword>
<gene>
    <name evidence="4" type="ORF">EZS28_038379</name>
</gene>
<evidence type="ECO:0000259" key="3">
    <source>
        <dbReference type="Pfam" id="PF07728"/>
    </source>
</evidence>
<dbReference type="GO" id="GO:0005634">
    <property type="term" value="C:nucleus"/>
    <property type="evidence" value="ECO:0007669"/>
    <property type="project" value="TreeGrafter"/>
</dbReference>
<dbReference type="SUPFAM" id="SSF52540">
    <property type="entry name" value="P-loop containing nucleoside triphosphate hydrolases"/>
    <property type="match status" value="1"/>
</dbReference>
<name>A0A5J4U754_9EUKA</name>
<sequence length="573" mass="64427">MKIYEIKLTTETGELQVIDYIQYEQRNSLSLAFFATLEAVVPSVPESALRGSYDIIQYMSTNNLLLHCLTYSGTQVSIYSLDVLLQRGISLSNLASKFIQLNISVEDVSRSIAAIEAVAYYKNRLKQQQTKLQKKQKQDYYQQTPNEIHTKGFLCDGENLFIREGSSNTLLIDTAKHIANLRDNKFQPEFANKLLKNKLIQDLIPRFIITQNSKIRLDVVAYALRSGVPLLIQGPTSASKSLNEQIASVGLYNQLPLIYALSEQTEVGDLLGRKILRWRGTSMLTYVPGVLADAYKSGRVLLLDEFDLCPPKVLSSILSALDGNTIEIEGKSIHRHQNFRLIATLNGETEKFTSQQRNILPSEVLARFQTISFSEMDLTECNQIFSQLMEQSVPNLIRKSNNIADIHKSVAIYYANQKRSDKSRGEAAMTLRNFSAALDLMMLSKQKQNKPRDACQVAYIAQIPSQDRGQFKKWLDELEKNDPEKSDDFKELRNEIIQATTEMHIHPHPQFIDAAVYGIAAAQVGLHILLEGPSGCGISTLAKFIALFCTKANLKNKQTEIPTVLLGPESIVE</sequence>
<evidence type="ECO:0000313" key="4">
    <source>
        <dbReference type="EMBL" id="KAA6366094.1"/>
    </source>
</evidence>
<feature type="non-terminal residue" evidence="4">
    <location>
        <position position="573"/>
    </location>
</feature>
<accession>A0A5J4U754</accession>
<organism evidence="4 5">
    <name type="scientific">Streblomastix strix</name>
    <dbReference type="NCBI Taxonomy" id="222440"/>
    <lineage>
        <taxon>Eukaryota</taxon>
        <taxon>Metamonada</taxon>
        <taxon>Preaxostyla</taxon>
        <taxon>Oxymonadida</taxon>
        <taxon>Streblomastigidae</taxon>
        <taxon>Streblomastix</taxon>
    </lineage>
</organism>
<dbReference type="InterPro" id="IPR027417">
    <property type="entry name" value="P-loop_NTPase"/>
</dbReference>
<dbReference type="GO" id="GO:0000027">
    <property type="term" value="P:ribosomal large subunit assembly"/>
    <property type="evidence" value="ECO:0007669"/>
    <property type="project" value="TreeGrafter"/>
</dbReference>
<dbReference type="GO" id="GO:0005524">
    <property type="term" value="F:ATP binding"/>
    <property type="evidence" value="ECO:0007669"/>
    <property type="project" value="UniProtKB-KW"/>
</dbReference>
<dbReference type="GO" id="GO:0030687">
    <property type="term" value="C:preribosome, large subunit precursor"/>
    <property type="evidence" value="ECO:0007669"/>
    <property type="project" value="TreeGrafter"/>
</dbReference>
<dbReference type="Gene3D" id="3.40.50.300">
    <property type="entry name" value="P-loop containing nucleotide triphosphate hydrolases"/>
    <property type="match status" value="1"/>
</dbReference>
<dbReference type="PANTHER" id="PTHR48103:SF2">
    <property type="entry name" value="MIDASIN"/>
    <property type="match status" value="1"/>
</dbReference>
<proteinExistence type="predicted"/>
<dbReference type="OrthoDB" id="306787at2759"/>
<evidence type="ECO:0000256" key="1">
    <source>
        <dbReference type="ARBA" id="ARBA00022741"/>
    </source>
</evidence>
<evidence type="ECO:0000313" key="5">
    <source>
        <dbReference type="Proteomes" id="UP000324800"/>
    </source>
</evidence>
<feature type="domain" description="ATPase dynein-related AAA" evidence="3">
    <location>
        <begin position="230"/>
        <end position="349"/>
    </location>
</feature>
<dbReference type="EMBL" id="SNRW01019741">
    <property type="protein sequence ID" value="KAA6366094.1"/>
    <property type="molecule type" value="Genomic_DNA"/>
</dbReference>
<evidence type="ECO:0000256" key="2">
    <source>
        <dbReference type="ARBA" id="ARBA00022840"/>
    </source>
</evidence>
<keyword evidence="1" id="KW-0547">Nucleotide-binding</keyword>
<dbReference type="Pfam" id="PF07728">
    <property type="entry name" value="AAA_5"/>
    <property type="match status" value="1"/>
</dbReference>
<dbReference type="GO" id="GO:0016887">
    <property type="term" value="F:ATP hydrolysis activity"/>
    <property type="evidence" value="ECO:0007669"/>
    <property type="project" value="InterPro"/>
</dbReference>
<dbReference type="PANTHER" id="PTHR48103">
    <property type="entry name" value="MIDASIN-RELATED"/>
    <property type="match status" value="1"/>
</dbReference>
<comment type="caution">
    <text evidence="4">The sequence shown here is derived from an EMBL/GenBank/DDBJ whole genome shotgun (WGS) entry which is preliminary data.</text>
</comment>
<reference evidence="4 5" key="1">
    <citation type="submission" date="2019-03" db="EMBL/GenBank/DDBJ databases">
        <title>Single cell metagenomics reveals metabolic interactions within the superorganism composed of flagellate Streblomastix strix and complex community of Bacteroidetes bacteria on its surface.</title>
        <authorList>
            <person name="Treitli S.C."/>
            <person name="Kolisko M."/>
            <person name="Husnik F."/>
            <person name="Keeling P."/>
            <person name="Hampl V."/>
        </authorList>
    </citation>
    <scope>NUCLEOTIDE SEQUENCE [LARGE SCALE GENOMIC DNA]</scope>
    <source>
        <strain evidence="4">ST1C</strain>
    </source>
</reference>